<feature type="domain" description="Anti-bacteriophage protein A/HamA C-terminal" evidence="1">
    <location>
        <begin position="39"/>
        <end position="301"/>
    </location>
</feature>
<gene>
    <name evidence="2" type="ORF">DF185_00770</name>
</gene>
<protein>
    <recommendedName>
        <fullName evidence="1">Anti-bacteriophage protein A/HamA C-terminal domain-containing protein</fullName>
    </recommendedName>
</protein>
<proteinExistence type="predicted"/>
<keyword evidence="3" id="KW-1185">Reference proteome</keyword>
<dbReference type="OrthoDB" id="785623at2"/>
<dbReference type="Pfam" id="PF08878">
    <property type="entry name" value="HamA"/>
    <property type="match status" value="1"/>
</dbReference>
<evidence type="ECO:0000313" key="3">
    <source>
        <dbReference type="Proteomes" id="UP000248079"/>
    </source>
</evidence>
<reference evidence="2 3" key="1">
    <citation type="submission" date="2018-05" db="EMBL/GenBank/DDBJ databases">
        <title>Marinifilum breve JC075T sp. nov., a marine bacterium isolated from Yongle Blue Hole in the South China Sea.</title>
        <authorList>
            <person name="Fu T."/>
        </authorList>
    </citation>
    <scope>NUCLEOTIDE SEQUENCE [LARGE SCALE GENOMIC DNA]</scope>
    <source>
        <strain evidence="2 3">JC075</strain>
    </source>
</reference>
<dbReference type="InterPro" id="IPR014976">
    <property type="entry name" value="AbpA_HamA_C"/>
</dbReference>
<dbReference type="AlphaFoldDB" id="A0A2V4A5K4"/>
<dbReference type="RefSeq" id="WP_110358821.1">
    <property type="nucleotide sequence ID" value="NZ_QFLI01000001.1"/>
</dbReference>
<sequence length="302" mass="35261">MKKEIDIEELLSSTKALMKKMYFIEDSFGLDFNEKSFGTCVNYCDLIELQDEFVTEIVATVLRYVYSKSKQSEIRKRLVEEDEREEDNAYSILLDRAKGKFRSSNLQGQLSELLIFNLLQSHFKAVPILRKMSLTTNPEMERNGADAIHLARENGQYKIYIGECKTSDRKDRAFNYAFKEAVEDVIKHYKEHRNELSLYVYEDFIPEELEGYTKKYLDGDITDTEVHLVCMVTYGQNEFVEGSSRTEILENTMNKIQDSVNGINKNILYKKVESRLRPRIHLILFPVNDLTSMLEKFSKKIG</sequence>
<organism evidence="2 3">
    <name type="scientific">Marinifilum breve</name>
    <dbReference type="NCBI Taxonomy" id="2184082"/>
    <lineage>
        <taxon>Bacteria</taxon>
        <taxon>Pseudomonadati</taxon>
        <taxon>Bacteroidota</taxon>
        <taxon>Bacteroidia</taxon>
        <taxon>Marinilabiliales</taxon>
        <taxon>Marinifilaceae</taxon>
    </lineage>
</organism>
<evidence type="ECO:0000259" key="1">
    <source>
        <dbReference type="Pfam" id="PF08878"/>
    </source>
</evidence>
<dbReference type="Proteomes" id="UP000248079">
    <property type="component" value="Unassembled WGS sequence"/>
</dbReference>
<comment type="caution">
    <text evidence="2">The sequence shown here is derived from an EMBL/GenBank/DDBJ whole genome shotgun (WGS) entry which is preliminary data.</text>
</comment>
<dbReference type="EMBL" id="QFLI01000001">
    <property type="protein sequence ID" value="PXY02660.1"/>
    <property type="molecule type" value="Genomic_DNA"/>
</dbReference>
<name>A0A2V4A5K4_9BACT</name>
<evidence type="ECO:0000313" key="2">
    <source>
        <dbReference type="EMBL" id="PXY02660.1"/>
    </source>
</evidence>
<accession>A0A2V4A5K4</accession>